<organism evidence="3 4">
    <name type="scientific">Elizabethkingia argenteiflava</name>
    <dbReference type="NCBI Taxonomy" id="2681556"/>
    <lineage>
        <taxon>Bacteria</taxon>
        <taxon>Pseudomonadati</taxon>
        <taxon>Bacteroidota</taxon>
        <taxon>Flavobacteriia</taxon>
        <taxon>Flavobacteriales</taxon>
        <taxon>Weeksellaceae</taxon>
        <taxon>Elizabethkingia</taxon>
    </lineage>
</organism>
<evidence type="ECO:0008006" key="5">
    <source>
        <dbReference type="Google" id="ProtNLM"/>
    </source>
</evidence>
<proteinExistence type="predicted"/>
<keyword evidence="2" id="KW-0812">Transmembrane</keyword>
<comment type="caution">
    <text evidence="3">The sequence shown here is derived from an EMBL/GenBank/DDBJ whole genome shotgun (WGS) entry which is preliminary data.</text>
</comment>
<feature type="transmembrane region" description="Helical" evidence="2">
    <location>
        <begin position="138"/>
        <end position="157"/>
    </location>
</feature>
<dbReference type="AlphaFoldDB" id="A0A845Q044"/>
<feature type="compositionally biased region" description="Basic and acidic residues" evidence="1">
    <location>
        <begin position="196"/>
        <end position="207"/>
    </location>
</feature>
<keyword evidence="2" id="KW-0472">Membrane</keyword>
<gene>
    <name evidence="3" type="ORF">GNY06_11630</name>
</gene>
<accession>A0A845Q044</accession>
<protein>
    <recommendedName>
        <fullName evidence="5">CCDC81-like prokaryotic HU domain-containing protein</fullName>
    </recommendedName>
</protein>
<sequence>MMNIAQQIIHDLQNHKKVELSGLGTLSLLIKHAEVDEKKGKILPPKQEIVFLADKKNVENTYTHYAHAWLKKLFLGEQVEVQGLGSWVKRGEDIVFIPEEEISDSAFYGLEEIPLSKITRIKKSTGVNAPSEYRLYKSLLWVLFLIILIAGIVYLGINNRKQIFGKVSFLREVPNKIKVITNKVLPLKKQQVAVPQKKDSLKHDSLHKASQHSNLKK</sequence>
<evidence type="ECO:0000256" key="2">
    <source>
        <dbReference type="SAM" id="Phobius"/>
    </source>
</evidence>
<reference evidence="3 4" key="1">
    <citation type="submission" date="2019-11" db="EMBL/GenBank/DDBJ databases">
        <title>Characterization of Elizabethkingia argenteiflava sp. nov., isolated from inner surface of Soybean Pods.</title>
        <authorList>
            <person name="Mo S."/>
        </authorList>
    </citation>
    <scope>NUCLEOTIDE SEQUENCE [LARGE SCALE GENOMIC DNA]</scope>
    <source>
        <strain evidence="3 4">YB22</strain>
    </source>
</reference>
<dbReference type="Proteomes" id="UP000553459">
    <property type="component" value="Unassembled WGS sequence"/>
</dbReference>
<keyword evidence="2" id="KW-1133">Transmembrane helix</keyword>
<name>A0A845Q044_9FLAO</name>
<dbReference type="EMBL" id="JAAABJ010000641">
    <property type="protein sequence ID" value="NAW51988.1"/>
    <property type="molecule type" value="Genomic_DNA"/>
</dbReference>
<keyword evidence="4" id="KW-1185">Reference proteome</keyword>
<evidence type="ECO:0000313" key="4">
    <source>
        <dbReference type="Proteomes" id="UP000553459"/>
    </source>
</evidence>
<feature type="region of interest" description="Disordered" evidence="1">
    <location>
        <begin position="195"/>
        <end position="217"/>
    </location>
</feature>
<evidence type="ECO:0000256" key="1">
    <source>
        <dbReference type="SAM" id="MobiDB-lite"/>
    </source>
</evidence>
<evidence type="ECO:0000313" key="3">
    <source>
        <dbReference type="EMBL" id="NAW51988.1"/>
    </source>
</evidence>